<evidence type="ECO:0000313" key="2">
    <source>
        <dbReference type="Proteomes" id="UP001549920"/>
    </source>
</evidence>
<reference evidence="1 2" key="1">
    <citation type="submission" date="2024-06" db="EMBL/GenBank/DDBJ databases">
        <title>A chromosome-level genome assembly of beet webworm, Loxostege sticticalis.</title>
        <authorList>
            <person name="Zhang Y."/>
        </authorList>
    </citation>
    <scope>NUCLEOTIDE SEQUENCE [LARGE SCALE GENOMIC DNA]</scope>
    <source>
        <strain evidence="1">AQ026</strain>
        <tissue evidence="1">Whole body</tissue>
    </source>
</reference>
<organism evidence="1 2">
    <name type="scientific">Loxostege sticticalis</name>
    <name type="common">Beet webworm moth</name>
    <dbReference type="NCBI Taxonomy" id="481309"/>
    <lineage>
        <taxon>Eukaryota</taxon>
        <taxon>Metazoa</taxon>
        <taxon>Ecdysozoa</taxon>
        <taxon>Arthropoda</taxon>
        <taxon>Hexapoda</taxon>
        <taxon>Insecta</taxon>
        <taxon>Pterygota</taxon>
        <taxon>Neoptera</taxon>
        <taxon>Endopterygota</taxon>
        <taxon>Lepidoptera</taxon>
        <taxon>Glossata</taxon>
        <taxon>Ditrysia</taxon>
        <taxon>Pyraloidea</taxon>
        <taxon>Crambidae</taxon>
        <taxon>Pyraustinae</taxon>
        <taxon>Loxostege</taxon>
    </lineage>
</organism>
<protein>
    <submittedName>
        <fullName evidence="1">Uncharacterized protein</fullName>
    </submittedName>
</protein>
<proteinExistence type="predicted"/>
<dbReference type="EMBL" id="JBEUOH010000014">
    <property type="protein sequence ID" value="KAL0879438.1"/>
    <property type="molecule type" value="Genomic_DNA"/>
</dbReference>
<comment type="caution">
    <text evidence="1">The sequence shown here is derived from an EMBL/GenBank/DDBJ whole genome shotgun (WGS) entry which is preliminary data.</text>
</comment>
<gene>
    <name evidence="1" type="ORF">ABMA27_003189</name>
</gene>
<dbReference type="Proteomes" id="UP001549920">
    <property type="component" value="Unassembled WGS sequence"/>
</dbReference>
<accession>A0ABR3HSG4</accession>
<name>A0ABR3HSG4_LOXSC</name>
<sequence length="228" mass="25919">MPLYAINSLGKKFCRIYECTATQFVNIIFPKTTFYRDHDARILKKTAIPTVNLPDLKKKDQETQTINVTPLCKSVQTEDTLSVLTHQISQTAASLSANSPRKRKLQSDLLESRTKLKLYDVGFQTQNAQIDTFHKLSDKFLTKELAMLVKAQTITLYFCLNLNYTSPQAYRLLQSALCMPCPSTLSKHYIPIKTDINEKVMLALKIKVENMSEQEKNCSVVLDAMSLT</sequence>
<keyword evidence="2" id="KW-1185">Reference proteome</keyword>
<evidence type="ECO:0000313" key="1">
    <source>
        <dbReference type="EMBL" id="KAL0879438.1"/>
    </source>
</evidence>